<sequence length="125" mass="13884">MNEENKHEKSFSDKAREMGEEAKKAARDLGEEARESADAFNDGINQTVHSQENKKVLAGVLAIVVGSFGVHKFILGYNKEGIIQILLSFLCGIGGIIGLIEGIIYLTKSDEEFYNTYQVGKKPWF</sequence>
<feature type="transmembrane region" description="Helical" evidence="6">
    <location>
        <begin position="56"/>
        <end position="75"/>
    </location>
</feature>
<gene>
    <name evidence="8" type="ORF">SAMN02927921_01041</name>
</gene>
<dbReference type="GO" id="GO:0016020">
    <property type="term" value="C:membrane"/>
    <property type="evidence" value="ECO:0007669"/>
    <property type="project" value="UniProtKB-SubCell"/>
</dbReference>
<dbReference type="OrthoDB" id="9816361at2"/>
<feature type="region of interest" description="Disordered" evidence="5">
    <location>
        <begin position="1"/>
        <end position="34"/>
    </location>
</feature>
<comment type="subcellular location">
    <subcellularLocation>
        <location evidence="1">Membrane</location>
        <topology evidence="1">Multi-pass membrane protein</topology>
    </subcellularLocation>
</comment>
<accession>A0A1K1N672</accession>
<evidence type="ECO:0000313" key="9">
    <source>
        <dbReference type="Proteomes" id="UP000182248"/>
    </source>
</evidence>
<organism evidence="8 9">
    <name type="scientific">Sinomicrobium oceani</name>
    <dbReference type="NCBI Taxonomy" id="1150368"/>
    <lineage>
        <taxon>Bacteria</taxon>
        <taxon>Pseudomonadati</taxon>
        <taxon>Bacteroidota</taxon>
        <taxon>Flavobacteriia</taxon>
        <taxon>Flavobacteriales</taxon>
        <taxon>Flavobacteriaceae</taxon>
        <taxon>Sinomicrobium</taxon>
    </lineage>
</organism>
<dbReference type="RefSeq" id="WP_072316370.1">
    <property type="nucleotide sequence ID" value="NZ_FPJE01000004.1"/>
</dbReference>
<evidence type="ECO:0000256" key="4">
    <source>
        <dbReference type="ARBA" id="ARBA00023136"/>
    </source>
</evidence>
<evidence type="ECO:0000256" key="1">
    <source>
        <dbReference type="ARBA" id="ARBA00004141"/>
    </source>
</evidence>
<feature type="transmembrane region" description="Helical" evidence="6">
    <location>
        <begin position="81"/>
        <end position="106"/>
    </location>
</feature>
<evidence type="ECO:0000313" key="8">
    <source>
        <dbReference type="EMBL" id="SFW30809.1"/>
    </source>
</evidence>
<name>A0A1K1N672_9FLAO</name>
<dbReference type="STRING" id="1150368.SAMN02927921_01041"/>
<proteinExistence type="predicted"/>
<keyword evidence="3 6" id="KW-1133">Transmembrane helix</keyword>
<dbReference type="InterPro" id="IPR007829">
    <property type="entry name" value="TM2"/>
</dbReference>
<dbReference type="EMBL" id="FPJE01000004">
    <property type="protein sequence ID" value="SFW30809.1"/>
    <property type="molecule type" value="Genomic_DNA"/>
</dbReference>
<evidence type="ECO:0000256" key="3">
    <source>
        <dbReference type="ARBA" id="ARBA00022989"/>
    </source>
</evidence>
<feature type="domain" description="TM2" evidence="7">
    <location>
        <begin position="52"/>
        <end position="101"/>
    </location>
</feature>
<keyword evidence="4 6" id="KW-0472">Membrane</keyword>
<dbReference type="AlphaFoldDB" id="A0A1K1N672"/>
<evidence type="ECO:0000259" key="7">
    <source>
        <dbReference type="Pfam" id="PF05154"/>
    </source>
</evidence>
<dbReference type="Proteomes" id="UP000182248">
    <property type="component" value="Unassembled WGS sequence"/>
</dbReference>
<evidence type="ECO:0000256" key="2">
    <source>
        <dbReference type="ARBA" id="ARBA00022692"/>
    </source>
</evidence>
<reference evidence="8 9" key="1">
    <citation type="submission" date="2016-11" db="EMBL/GenBank/DDBJ databases">
        <authorList>
            <person name="Jaros S."/>
            <person name="Januszkiewicz K."/>
            <person name="Wedrychowicz H."/>
        </authorList>
    </citation>
    <scope>NUCLEOTIDE SEQUENCE [LARGE SCALE GENOMIC DNA]</scope>
    <source>
        <strain evidence="8 9">CGMCC 1.12145</strain>
    </source>
</reference>
<keyword evidence="9" id="KW-1185">Reference proteome</keyword>
<dbReference type="Pfam" id="PF05154">
    <property type="entry name" value="TM2"/>
    <property type="match status" value="1"/>
</dbReference>
<evidence type="ECO:0000256" key="6">
    <source>
        <dbReference type="SAM" id="Phobius"/>
    </source>
</evidence>
<protein>
    <submittedName>
        <fullName evidence="8">TM2 domain-containing membrane protein YozV</fullName>
    </submittedName>
</protein>
<keyword evidence="2 6" id="KW-0812">Transmembrane</keyword>
<evidence type="ECO:0000256" key="5">
    <source>
        <dbReference type="SAM" id="MobiDB-lite"/>
    </source>
</evidence>